<evidence type="ECO:0000313" key="3">
    <source>
        <dbReference type="Proteomes" id="UP000254664"/>
    </source>
</evidence>
<sequence length="320" mass="35657">MKGRSKKEQKDKEVNSYENQYPYESDLLSFNTQYCAITPYADSTVLRTPDMVIKGSLFSRNNRFTSEEYLLNFRTSNNYIGFRAGLSSFFQAPAAITGANKEKGEEISNVVFLSQPKNIKAPLGMTIKQRRSIRSYSENIMSEAELSSILYYAQGVSGEEHITGIPAGPDSIKLKNAPSGGGLYPIELYVLVHEVKGIEDGIYLYYPYSHSLKPIKIGIEKDEAYNYAEFGGIKANSLNLIFFYVYNMYVNTRKYGDAGMAYGFIEAGETAQNIQLTSTALGYGSCDIGGFEKQHIEKVLKVDGVTKHVIHTTVIGKEAD</sequence>
<keyword evidence="3" id="KW-1185">Reference proteome</keyword>
<dbReference type="InterPro" id="IPR052544">
    <property type="entry name" value="Bacteriocin_Proc_Enz"/>
</dbReference>
<dbReference type="InterPro" id="IPR000415">
    <property type="entry name" value="Nitroreductase-like"/>
</dbReference>
<dbReference type="PANTHER" id="PTHR43745">
    <property type="entry name" value="NITROREDUCTASE MJ1384-RELATED"/>
    <property type="match status" value="1"/>
</dbReference>
<dbReference type="RefSeq" id="WP_115641503.1">
    <property type="nucleotide sequence ID" value="NZ_UFWZ01000001.1"/>
</dbReference>
<evidence type="ECO:0000313" key="2">
    <source>
        <dbReference type="EMBL" id="SUY47554.1"/>
    </source>
</evidence>
<dbReference type="InterPro" id="IPR029479">
    <property type="entry name" value="Nitroreductase"/>
</dbReference>
<proteinExistence type="predicted"/>
<dbReference type="OrthoDB" id="9801593at2"/>
<dbReference type="Gene3D" id="3.40.109.10">
    <property type="entry name" value="NADH Oxidase"/>
    <property type="match status" value="1"/>
</dbReference>
<organism evidence="2 3">
    <name type="scientific">Clostridium putrefaciens</name>
    <dbReference type="NCBI Taxonomy" id="99675"/>
    <lineage>
        <taxon>Bacteria</taxon>
        <taxon>Bacillati</taxon>
        <taxon>Bacillota</taxon>
        <taxon>Clostridia</taxon>
        <taxon>Eubacteriales</taxon>
        <taxon>Clostridiaceae</taxon>
        <taxon>Clostridium</taxon>
    </lineage>
</organism>
<protein>
    <submittedName>
        <fullName evidence="2">Streptolysin associated protein SagB</fullName>
    </submittedName>
</protein>
<reference evidence="2 3" key="1">
    <citation type="submission" date="2018-06" db="EMBL/GenBank/DDBJ databases">
        <authorList>
            <consortium name="Pathogen Informatics"/>
            <person name="Doyle S."/>
        </authorList>
    </citation>
    <scope>NUCLEOTIDE SEQUENCE [LARGE SCALE GENOMIC DNA]</scope>
    <source>
        <strain evidence="2 3">NCTC9836</strain>
    </source>
</reference>
<name>A0A381J8F0_9CLOT</name>
<accession>A0A381J8F0</accession>
<dbReference type="SUPFAM" id="SSF55469">
    <property type="entry name" value="FMN-dependent nitroreductase-like"/>
    <property type="match status" value="1"/>
</dbReference>
<dbReference type="Pfam" id="PF00881">
    <property type="entry name" value="Nitroreductase"/>
    <property type="match status" value="1"/>
</dbReference>
<dbReference type="PANTHER" id="PTHR43745:SF2">
    <property type="entry name" value="NITROREDUCTASE MJ1384-RELATED"/>
    <property type="match status" value="1"/>
</dbReference>
<dbReference type="NCBIfam" id="TIGR03605">
    <property type="entry name" value="antibiot_sagB"/>
    <property type="match status" value="1"/>
</dbReference>
<gene>
    <name evidence="2" type="primary">sagB</name>
    <name evidence="2" type="ORF">NCTC9836_01888</name>
</gene>
<dbReference type="GO" id="GO:0016491">
    <property type="term" value="F:oxidoreductase activity"/>
    <property type="evidence" value="ECO:0007669"/>
    <property type="project" value="InterPro"/>
</dbReference>
<dbReference type="Proteomes" id="UP000254664">
    <property type="component" value="Unassembled WGS sequence"/>
</dbReference>
<dbReference type="EMBL" id="UFWZ01000001">
    <property type="protein sequence ID" value="SUY47554.1"/>
    <property type="molecule type" value="Genomic_DNA"/>
</dbReference>
<evidence type="ECO:0000259" key="1">
    <source>
        <dbReference type="Pfam" id="PF00881"/>
    </source>
</evidence>
<dbReference type="CDD" id="cd02142">
    <property type="entry name" value="McbC_SagB-like_oxidoreductase"/>
    <property type="match status" value="1"/>
</dbReference>
<dbReference type="InterPro" id="IPR020051">
    <property type="entry name" value="SagB-type_dehydrogenase"/>
</dbReference>
<dbReference type="AlphaFoldDB" id="A0A381J8F0"/>
<feature type="domain" description="Nitroreductase" evidence="1">
    <location>
        <begin position="127"/>
        <end position="316"/>
    </location>
</feature>